<evidence type="ECO:0000313" key="4">
    <source>
        <dbReference type="Proteomes" id="UP000294325"/>
    </source>
</evidence>
<dbReference type="OrthoDB" id="6350731at2"/>
<evidence type="ECO:0000259" key="2">
    <source>
        <dbReference type="Pfam" id="PF13400"/>
    </source>
</evidence>
<keyword evidence="1" id="KW-0812">Transmembrane</keyword>
<dbReference type="Pfam" id="PF13400">
    <property type="entry name" value="Tad"/>
    <property type="match status" value="1"/>
</dbReference>
<protein>
    <submittedName>
        <fullName evidence="3">Pilus assembly protein</fullName>
    </submittedName>
</protein>
<name>A0A4P7C2G8_9GAMM</name>
<feature type="transmembrane region" description="Helical" evidence="1">
    <location>
        <begin position="14"/>
        <end position="34"/>
    </location>
</feature>
<dbReference type="KEGG" id="nwr:E3U44_16155"/>
<proteinExistence type="predicted"/>
<dbReference type="InterPro" id="IPR028087">
    <property type="entry name" value="Tad_N"/>
</dbReference>
<dbReference type="RefSeq" id="WP_134359132.1">
    <property type="nucleotide sequence ID" value="NZ_CP038033.1"/>
</dbReference>
<keyword evidence="1" id="KW-1133">Transmembrane helix</keyword>
<reference evidence="3 4" key="1">
    <citation type="submission" date="2019-03" db="EMBL/GenBank/DDBJ databases">
        <title>The genome sequence of Nitrosococcus wardiae strain D1FHST reveals the archetypal metabolic capacity of ammonia-oxidizing Gammaproteobacteria.</title>
        <authorList>
            <person name="Wang L."/>
            <person name="Lim C.K."/>
            <person name="Hanson T.E."/>
            <person name="Dang H."/>
            <person name="Klotz M.G."/>
        </authorList>
    </citation>
    <scope>NUCLEOTIDE SEQUENCE [LARGE SCALE GENOMIC DNA]</scope>
    <source>
        <strain evidence="3 4">D1FHS</strain>
    </source>
</reference>
<organism evidence="3 4">
    <name type="scientific">Nitrosococcus wardiae</name>
    <dbReference type="NCBI Taxonomy" id="1814290"/>
    <lineage>
        <taxon>Bacteria</taxon>
        <taxon>Pseudomonadati</taxon>
        <taxon>Pseudomonadota</taxon>
        <taxon>Gammaproteobacteria</taxon>
        <taxon>Chromatiales</taxon>
        <taxon>Chromatiaceae</taxon>
        <taxon>Nitrosococcus</taxon>
    </lineage>
</organism>
<evidence type="ECO:0000256" key="1">
    <source>
        <dbReference type="SAM" id="Phobius"/>
    </source>
</evidence>
<feature type="domain" description="Putative Flp pilus-assembly TadG-like N-terminal" evidence="2">
    <location>
        <begin position="13"/>
        <end position="58"/>
    </location>
</feature>
<gene>
    <name evidence="3" type="ORF">E3U44_16155</name>
</gene>
<dbReference type="EMBL" id="CP038033">
    <property type="protein sequence ID" value="QBQ55877.1"/>
    <property type="molecule type" value="Genomic_DNA"/>
</dbReference>
<dbReference type="AlphaFoldDB" id="A0A4P7C2G8"/>
<keyword evidence="1" id="KW-0472">Membrane</keyword>
<evidence type="ECO:0000313" key="3">
    <source>
        <dbReference type="EMBL" id="QBQ55877.1"/>
    </source>
</evidence>
<dbReference type="Proteomes" id="UP000294325">
    <property type="component" value="Chromosome"/>
</dbReference>
<keyword evidence="4" id="KW-1185">Reference proteome</keyword>
<accession>A0A4P7C2G8</accession>
<sequence>MNALYAMPHSQRGVTMVLFTVGMIAIIGMAGLALDMGHAYLNKTRLQNALDAAALSGAKVLNDMHDVGQATAAALTTFNMHLEGELADAGLVPTVEVSETLSPFVPGGINPRYLRTRVNDFPMQVWLAQVLPGVGNTQSVGGSAVAGPIPLGPKKCDIAPMVLCADPGDTDCSDGNCFGYSMDGEEEQTLKTHSGNSSDWEVGPGNFQLIELDCGPGGDCVRDALSGEYEGCIEGDSVTTKPGNTVGPVAQGFNTRFGIYQGGMSSSEAPPDVVTYRDFDSSGNYFWHEGYLSRLQNGPWDYSPQPEGMGVPQRRILAVPFGNCTGTTDGRGEVEVLGYGCFFMTRPTSHSGNTQEIYGQFIAECEADGSVIEAPPIDDDDFDLYKIVLYKDPDSQDS</sequence>